<name>A0ACC0VNR1_9STRA</name>
<sequence length="116" mass="13403">MTSNNNETMGQAKQRHKLELRTLQIEVKAFQKKSKKIQLIKKEIEAQERHNQKRKAFETKEENTTTFISHTNEADEAASLATKQAKAQEKLSASEKTKRSRKENDENASMKLTKTQ</sequence>
<proteinExistence type="predicted"/>
<gene>
    <name evidence="1" type="ORF">PsorP6_003133</name>
</gene>
<protein>
    <submittedName>
        <fullName evidence="1">Uncharacterized protein</fullName>
    </submittedName>
</protein>
<organism evidence="1 2">
    <name type="scientific">Peronosclerospora sorghi</name>
    <dbReference type="NCBI Taxonomy" id="230839"/>
    <lineage>
        <taxon>Eukaryota</taxon>
        <taxon>Sar</taxon>
        <taxon>Stramenopiles</taxon>
        <taxon>Oomycota</taxon>
        <taxon>Peronosporomycetes</taxon>
        <taxon>Peronosporales</taxon>
        <taxon>Peronosporaceae</taxon>
        <taxon>Peronosclerospora</taxon>
    </lineage>
</organism>
<accession>A0ACC0VNR1</accession>
<dbReference type="Proteomes" id="UP001163321">
    <property type="component" value="Chromosome 8"/>
</dbReference>
<reference evidence="1 2" key="1">
    <citation type="journal article" date="2022" name="bioRxiv">
        <title>The genome of the oomycete Peronosclerospora sorghi, a cosmopolitan pathogen of maize and sorghum, is inflated with dispersed pseudogenes.</title>
        <authorList>
            <person name="Fletcher K."/>
            <person name="Martin F."/>
            <person name="Isakeit T."/>
            <person name="Cavanaugh K."/>
            <person name="Magill C."/>
            <person name="Michelmore R."/>
        </authorList>
    </citation>
    <scope>NUCLEOTIDE SEQUENCE [LARGE SCALE GENOMIC DNA]</scope>
    <source>
        <strain evidence="1">P6</strain>
    </source>
</reference>
<keyword evidence="2" id="KW-1185">Reference proteome</keyword>
<evidence type="ECO:0000313" key="2">
    <source>
        <dbReference type="Proteomes" id="UP001163321"/>
    </source>
</evidence>
<dbReference type="EMBL" id="CM047587">
    <property type="protein sequence ID" value="KAI9908138.1"/>
    <property type="molecule type" value="Genomic_DNA"/>
</dbReference>
<evidence type="ECO:0000313" key="1">
    <source>
        <dbReference type="EMBL" id="KAI9908138.1"/>
    </source>
</evidence>
<comment type="caution">
    <text evidence="1">The sequence shown here is derived from an EMBL/GenBank/DDBJ whole genome shotgun (WGS) entry which is preliminary data.</text>
</comment>